<evidence type="ECO:0000256" key="4">
    <source>
        <dbReference type="ARBA" id="ARBA00022723"/>
    </source>
</evidence>
<dbReference type="InterPro" id="IPR034457">
    <property type="entry name" value="Organic_radical-activating"/>
</dbReference>
<keyword evidence="2" id="KW-0004">4Fe-4S</keyword>
<dbReference type="SFLD" id="SFLDS00029">
    <property type="entry name" value="Radical_SAM"/>
    <property type="match status" value="1"/>
</dbReference>
<gene>
    <name evidence="8" type="ORF">KGMB02408_13060</name>
</gene>
<evidence type="ECO:0000313" key="8">
    <source>
        <dbReference type="EMBL" id="GCB34361.1"/>
    </source>
</evidence>
<keyword evidence="5" id="KW-0408">Iron</keyword>
<dbReference type="SFLD" id="SFLDG01066">
    <property type="entry name" value="organic_radical-activating_enz"/>
    <property type="match status" value="1"/>
</dbReference>
<organism evidence="8 9">
    <name type="scientific">Bacteroides faecalis</name>
    <dbReference type="NCBI Taxonomy" id="2447885"/>
    <lineage>
        <taxon>Bacteria</taxon>
        <taxon>Pseudomonadati</taxon>
        <taxon>Bacteroidota</taxon>
        <taxon>Bacteroidia</taxon>
        <taxon>Bacteroidales</taxon>
        <taxon>Bacteroidaceae</taxon>
        <taxon>Bacteroides</taxon>
    </lineage>
</organism>
<dbReference type="Gene3D" id="3.20.20.70">
    <property type="entry name" value="Aldolase class I"/>
    <property type="match status" value="1"/>
</dbReference>
<dbReference type="Proteomes" id="UP000288079">
    <property type="component" value="Unassembled WGS sequence"/>
</dbReference>
<evidence type="ECO:0000256" key="5">
    <source>
        <dbReference type="ARBA" id="ARBA00023004"/>
    </source>
</evidence>
<keyword evidence="9" id="KW-1185">Reference proteome</keyword>
<evidence type="ECO:0000256" key="1">
    <source>
        <dbReference type="ARBA" id="ARBA00001966"/>
    </source>
</evidence>
<evidence type="ECO:0000256" key="2">
    <source>
        <dbReference type="ARBA" id="ARBA00022485"/>
    </source>
</evidence>
<dbReference type="InterPro" id="IPR058240">
    <property type="entry name" value="rSAM_sf"/>
</dbReference>
<sequence length="212" mass="24599">MDKVYTMKKVPLIGIARHRITIDGEGVTTLVAFHGCPLHCKYCLNPTSLHPDGIWRKYDYTELYEELRQDELYFLASGGGVTFGGGEPLLQSEFIFQFRQLCGPQWRITVETSLNVPSQHLKLLLPVIDNYIIDIKDINNDIYLRYTQKENMTVLSNLRYLIEQGKAEQIIIRTPLIPSYNTDEDIDASIQRLKEMGIIHFDRFKYKIPNNE</sequence>
<evidence type="ECO:0000256" key="6">
    <source>
        <dbReference type="ARBA" id="ARBA00023014"/>
    </source>
</evidence>
<keyword evidence="3" id="KW-0949">S-adenosyl-L-methionine</keyword>
<keyword evidence="4" id="KW-0479">Metal-binding</keyword>
<dbReference type="CDD" id="cd01335">
    <property type="entry name" value="Radical_SAM"/>
    <property type="match status" value="1"/>
</dbReference>
<dbReference type="EMBL" id="BHWB01000003">
    <property type="protein sequence ID" value="GCB34361.1"/>
    <property type="molecule type" value="Genomic_DNA"/>
</dbReference>
<dbReference type="GO" id="GO:0016829">
    <property type="term" value="F:lyase activity"/>
    <property type="evidence" value="ECO:0007669"/>
    <property type="project" value="UniProtKB-KW"/>
</dbReference>
<feature type="domain" description="Radical SAM core" evidence="7">
    <location>
        <begin position="22"/>
        <end position="212"/>
    </location>
</feature>
<evidence type="ECO:0000259" key="7">
    <source>
        <dbReference type="PROSITE" id="PS51918"/>
    </source>
</evidence>
<dbReference type="GO" id="GO:0046872">
    <property type="term" value="F:metal ion binding"/>
    <property type="evidence" value="ECO:0007669"/>
    <property type="project" value="UniProtKB-KW"/>
</dbReference>
<dbReference type="AlphaFoldDB" id="A0A401LSD2"/>
<evidence type="ECO:0000313" key="9">
    <source>
        <dbReference type="Proteomes" id="UP000288079"/>
    </source>
</evidence>
<protein>
    <submittedName>
        <fullName evidence="8">Pyruvate formate lyase-activating protein</fullName>
    </submittedName>
</protein>
<keyword evidence="6" id="KW-0411">Iron-sulfur</keyword>
<dbReference type="PANTHER" id="PTHR30352:SF4">
    <property type="entry name" value="PYRUVATE FORMATE-LYASE 2-ACTIVATING ENZYME"/>
    <property type="match status" value="1"/>
</dbReference>
<keyword evidence="8" id="KW-0670">Pyruvate</keyword>
<keyword evidence="8" id="KW-0456">Lyase</keyword>
<reference evidence="8 9" key="1">
    <citation type="submission" date="2018-10" db="EMBL/GenBank/DDBJ databases">
        <title>Draft Genome Sequence of Bacteroides sp. KCTC 15687.</title>
        <authorList>
            <person name="Yu S.Y."/>
            <person name="Kim J.S."/>
            <person name="Oh B.S."/>
            <person name="Park S.H."/>
            <person name="Kang S.W."/>
            <person name="Park J.E."/>
            <person name="Choi S.H."/>
            <person name="Han K.I."/>
            <person name="Lee K.C."/>
            <person name="Eom M.K."/>
            <person name="Suh M.K."/>
            <person name="Lee D.H."/>
            <person name="Yoon H."/>
            <person name="Kim B."/>
            <person name="Yang S.J."/>
            <person name="Lee J.S."/>
            <person name="Lee J.H."/>
        </authorList>
    </citation>
    <scope>NUCLEOTIDE SEQUENCE [LARGE SCALE GENOMIC DNA]</scope>
    <source>
        <strain evidence="8 9">KCTC 15687</strain>
    </source>
</reference>
<proteinExistence type="predicted"/>
<dbReference type="PROSITE" id="PS51918">
    <property type="entry name" value="RADICAL_SAM"/>
    <property type="match status" value="1"/>
</dbReference>
<comment type="cofactor">
    <cofactor evidence="1">
        <name>[4Fe-4S] cluster</name>
        <dbReference type="ChEBI" id="CHEBI:49883"/>
    </cofactor>
</comment>
<evidence type="ECO:0000256" key="3">
    <source>
        <dbReference type="ARBA" id="ARBA00022691"/>
    </source>
</evidence>
<dbReference type="InterPro" id="IPR013785">
    <property type="entry name" value="Aldolase_TIM"/>
</dbReference>
<name>A0A401LSD2_9BACE</name>
<dbReference type="GO" id="GO:0051539">
    <property type="term" value="F:4 iron, 4 sulfur cluster binding"/>
    <property type="evidence" value="ECO:0007669"/>
    <property type="project" value="UniProtKB-KW"/>
</dbReference>
<dbReference type="Pfam" id="PF04055">
    <property type="entry name" value="Radical_SAM"/>
    <property type="match status" value="1"/>
</dbReference>
<dbReference type="SUPFAM" id="SSF102114">
    <property type="entry name" value="Radical SAM enzymes"/>
    <property type="match status" value="1"/>
</dbReference>
<dbReference type="InterPro" id="IPR007197">
    <property type="entry name" value="rSAM"/>
</dbReference>
<accession>A0A401LSD2</accession>
<dbReference type="PANTHER" id="PTHR30352">
    <property type="entry name" value="PYRUVATE FORMATE-LYASE-ACTIVATING ENZYME"/>
    <property type="match status" value="1"/>
</dbReference>
<comment type="caution">
    <text evidence="8">The sequence shown here is derived from an EMBL/GenBank/DDBJ whole genome shotgun (WGS) entry which is preliminary data.</text>
</comment>